<evidence type="ECO:0000313" key="3">
    <source>
        <dbReference type="EMBL" id="MDH6279071.1"/>
    </source>
</evidence>
<keyword evidence="4" id="KW-1185">Reference proteome</keyword>
<feature type="region of interest" description="Disordered" evidence="1">
    <location>
        <begin position="185"/>
        <end position="211"/>
    </location>
</feature>
<accession>A0ABT6M431</accession>
<evidence type="ECO:0008006" key="5">
    <source>
        <dbReference type="Google" id="ProtNLM"/>
    </source>
</evidence>
<comment type="caution">
    <text evidence="3">The sequence shown here is derived from an EMBL/GenBank/DDBJ whole genome shotgun (WGS) entry which is preliminary data.</text>
</comment>
<name>A0ABT6M431_9NOCA</name>
<feature type="compositionally biased region" description="Pro residues" evidence="1">
    <location>
        <begin position="189"/>
        <end position="203"/>
    </location>
</feature>
<keyword evidence="2" id="KW-0472">Membrane</keyword>
<dbReference type="RefSeq" id="WP_280758467.1">
    <property type="nucleotide sequence ID" value="NZ_JARXVC010000001.1"/>
</dbReference>
<evidence type="ECO:0000313" key="4">
    <source>
        <dbReference type="Proteomes" id="UP001160334"/>
    </source>
</evidence>
<feature type="transmembrane region" description="Helical" evidence="2">
    <location>
        <begin position="57"/>
        <end position="79"/>
    </location>
</feature>
<organism evidence="3 4">
    <name type="scientific">Prescottella agglutinans</name>
    <dbReference type="NCBI Taxonomy" id="1644129"/>
    <lineage>
        <taxon>Bacteria</taxon>
        <taxon>Bacillati</taxon>
        <taxon>Actinomycetota</taxon>
        <taxon>Actinomycetes</taxon>
        <taxon>Mycobacteriales</taxon>
        <taxon>Nocardiaceae</taxon>
        <taxon>Prescottella</taxon>
    </lineage>
</organism>
<protein>
    <recommendedName>
        <fullName evidence="5">Alkaline shock response membrane anchor protein AmaP</fullName>
    </recommendedName>
</protein>
<reference evidence="3 4" key="1">
    <citation type="submission" date="2023-04" db="EMBL/GenBank/DDBJ databases">
        <title>Forest soil microbial communities from Buena Vista Peninsula, Colon Province, Panama.</title>
        <authorList>
            <person name="Bouskill N."/>
        </authorList>
    </citation>
    <scope>NUCLEOTIDE SEQUENCE [LARGE SCALE GENOMIC DNA]</scope>
    <source>
        <strain evidence="3 4">CFH S0262</strain>
    </source>
</reference>
<gene>
    <name evidence="3" type="ORF">M2280_000276</name>
</gene>
<sequence length="211" mass="21885">MKRGAATLNRLLVLVVGLALAVVGAAALAWDRDVETVRNALSHIDRDRIAAVPEQTWWHWALGATITIGVVLGIAVLVVDLTRRRAAPSTMLETSTDTPVAIDLGPIAGGVADELERLPGVRRARGRAVSDRGLATIQITLDADPHSDIAAIVRDAERVAATTTSALGGTAVADVAVRVLLRLDRADHPPAPTPAAQPAPAAQPSPAEGGD</sequence>
<proteinExistence type="predicted"/>
<dbReference type="Proteomes" id="UP001160334">
    <property type="component" value="Unassembled WGS sequence"/>
</dbReference>
<dbReference type="EMBL" id="JARXVC010000001">
    <property type="protein sequence ID" value="MDH6279071.1"/>
    <property type="molecule type" value="Genomic_DNA"/>
</dbReference>
<keyword evidence="2" id="KW-1133">Transmembrane helix</keyword>
<evidence type="ECO:0000256" key="1">
    <source>
        <dbReference type="SAM" id="MobiDB-lite"/>
    </source>
</evidence>
<evidence type="ECO:0000256" key="2">
    <source>
        <dbReference type="SAM" id="Phobius"/>
    </source>
</evidence>
<keyword evidence="2" id="KW-0812">Transmembrane</keyword>